<dbReference type="GO" id="GO:0022857">
    <property type="term" value="F:transmembrane transporter activity"/>
    <property type="evidence" value="ECO:0007669"/>
    <property type="project" value="InterPro"/>
</dbReference>
<feature type="region of interest" description="Disordered" evidence="6">
    <location>
        <begin position="1"/>
        <end position="37"/>
    </location>
</feature>
<dbReference type="AlphaFoldDB" id="A0A9N8H4D6"/>
<evidence type="ECO:0000256" key="5">
    <source>
        <dbReference type="ARBA" id="ARBA00023136"/>
    </source>
</evidence>
<protein>
    <submittedName>
        <fullName evidence="9">Synaptic vesicle 2-related protein</fullName>
    </submittedName>
</protein>
<keyword evidence="5 7" id="KW-0472">Membrane</keyword>
<evidence type="ECO:0000313" key="10">
    <source>
        <dbReference type="Proteomes" id="UP001153069"/>
    </source>
</evidence>
<feature type="transmembrane region" description="Helical" evidence="7">
    <location>
        <begin position="208"/>
        <end position="231"/>
    </location>
</feature>
<dbReference type="InterPro" id="IPR020846">
    <property type="entry name" value="MFS_dom"/>
</dbReference>
<organism evidence="9 10">
    <name type="scientific">Seminavis robusta</name>
    <dbReference type="NCBI Taxonomy" id="568900"/>
    <lineage>
        <taxon>Eukaryota</taxon>
        <taxon>Sar</taxon>
        <taxon>Stramenopiles</taxon>
        <taxon>Ochrophyta</taxon>
        <taxon>Bacillariophyta</taxon>
        <taxon>Bacillariophyceae</taxon>
        <taxon>Bacillariophycidae</taxon>
        <taxon>Naviculales</taxon>
        <taxon>Naviculaceae</taxon>
        <taxon>Seminavis</taxon>
    </lineage>
</organism>
<evidence type="ECO:0000259" key="8">
    <source>
        <dbReference type="PROSITE" id="PS50850"/>
    </source>
</evidence>
<reference evidence="9" key="1">
    <citation type="submission" date="2020-06" db="EMBL/GenBank/DDBJ databases">
        <authorList>
            <consortium name="Plant Systems Biology data submission"/>
        </authorList>
    </citation>
    <scope>NUCLEOTIDE SEQUENCE</scope>
    <source>
        <strain evidence="9">D6</strain>
    </source>
</reference>
<dbReference type="Gene3D" id="1.20.1250.20">
    <property type="entry name" value="MFS general substrate transporter like domains"/>
    <property type="match status" value="1"/>
</dbReference>
<keyword evidence="2" id="KW-0813">Transport</keyword>
<evidence type="ECO:0000256" key="4">
    <source>
        <dbReference type="ARBA" id="ARBA00022989"/>
    </source>
</evidence>
<evidence type="ECO:0000256" key="1">
    <source>
        <dbReference type="ARBA" id="ARBA00004141"/>
    </source>
</evidence>
<dbReference type="GO" id="GO:0016020">
    <property type="term" value="C:membrane"/>
    <property type="evidence" value="ECO:0007669"/>
    <property type="project" value="UniProtKB-SubCell"/>
</dbReference>
<dbReference type="PROSITE" id="PS50850">
    <property type="entry name" value="MFS"/>
    <property type="match status" value="1"/>
</dbReference>
<comment type="subcellular location">
    <subcellularLocation>
        <location evidence="1">Membrane</location>
        <topology evidence="1">Multi-pass membrane protein</topology>
    </subcellularLocation>
</comment>
<gene>
    <name evidence="9" type="ORF">SEMRO_47_G027710.1</name>
</gene>
<dbReference type="Pfam" id="PF07690">
    <property type="entry name" value="MFS_1"/>
    <property type="match status" value="1"/>
</dbReference>
<evidence type="ECO:0000256" key="3">
    <source>
        <dbReference type="ARBA" id="ARBA00022692"/>
    </source>
</evidence>
<accession>A0A9N8H4D6</accession>
<dbReference type="InterPro" id="IPR036259">
    <property type="entry name" value="MFS_trans_sf"/>
</dbReference>
<dbReference type="InterPro" id="IPR011701">
    <property type="entry name" value="MFS"/>
</dbReference>
<evidence type="ECO:0000256" key="6">
    <source>
        <dbReference type="SAM" id="MobiDB-lite"/>
    </source>
</evidence>
<dbReference type="PANTHER" id="PTHR23511:SF34">
    <property type="entry name" value="SYNAPTIC VESICLE GLYCOPROTEIN 2"/>
    <property type="match status" value="1"/>
</dbReference>
<feature type="transmembrane region" description="Helical" evidence="7">
    <location>
        <begin position="150"/>
        <end position="168"/>
    </location>
</feature>
<dbReference type="PANTHER" id="PTHR23511">
    <property type="entry name" value="SYNAPTIC VESICLE GLYCOPROTEIN 2"/>
    <property type="match status" value="1"/>
</dbReference>
<dbReference type="OrthoDB" id="4139357at2759"/>
<feature type="transmembrane region" description="Helical" evidence="7">
    <location>
        <begin position="174"/>
        <end position="196"/>
    </location>
</feature>
<feature type="transmembrane region" description="Helical" evidence="7">
    <location>
        <begin position="411"/>
        <end position="430"/>
    </location>
</feature>
<feature type="transmembrane region" description="Helical" evidence="7">
    <location>
        <begin position="121"/>
        <end position="138"/>
    </location>
</feature>
<dbReference type="PROSITE" id="PS00216">
    <property type="entry name" value="SUGAR_TRANSPORT_1"/>
    <property type="match status" value="1"/>
</dbReference>
<feature type="transmembrane region" description="Helical" evidence="7">
    <location>
        <begin position="237"/>
        <end position="259"/>
    </location>
</feature>
<feature type="transmembrane region" description="Helical" evidence="7">
    <location>
        <begin position="531"/>
        <end position="552"/>
    </location>
</feature>
<sequence>MASTTTSTVSNRKPSKRRYQNIPGQEAGAVGTEDEAPLSLTTSSVEEHGEESRDLNVHTANISNEMSIDDAIDRLGMGIFQYRILIAAGLCFAADAMEVLLLSFLSIVLQEEWGLSNDETAFITSILFAGALIGTSILGPLSDKWGRRPVFLLAATLIAFFGMGTSLAPNYEAILVVFFCIGFGVGGLTVPFDTLAEFLPSEGRGTNLLLIEYFWTIGCLLVIVFAELTLAHGKANWRLFVILCSIPCFVSIIVGHLCVPESVRWLVSEGRNEEALHILRQAAVTNKLTATTPLTQDDSNGEDDNSHVDDVDLIFPLDTQLTSDEDHSAENSASFLDLFKPQWRGIMLRIWGAWGGFGLGYYGAIMSITRIFDSEGAGEDVWTNSTLLDANATLGGETDHLQVTETTDFDYSAIFISSSAELLGTTLVIVLVDRVGRIPSQVVCYAGAGACIFLMCTLASSADTAATAASDRWELVGLGFLLRALDMAATCTSWVMTAEVLSTEIRGVGHSSANAVARLGAFFSPFLVDTLSLRSLGIVMLIVHWFAAACVSQLPETKGARMGGGGETETISSLQLVETTDRLAHHNHDAADGPASSEPDGLFVIDDENGDEPITHGNGPEIRILT</sequence>
<feature type="compositionally biased region" description="Polar residues" evidence="6">
    <location>
        <begin position="1"/>
        <end position="12"/>
    </location>
</feature>
<evidence type="ECO:0000313" key="9">
    <source>
        <dbReference type="EMBL" id="CAB9498850.1"/>
    </source>
</evidence>
<evidence type="ECO:0000256" key="7">
    <source>
        <dbReference type="SAM" id="Phobius"/>
    </source>
</evidence>
<comment type="caution">
    <text evidence="9">The sequence shown here is derived from an EMBL/GenBank/DDBJ whole genome shotgun (WGS) entry which is preliminary data.</text>
</comment>
<dbReference type="SUPFAM" id="SSF103473">
    <property type="entry name" value="MFS general substrate transporter"/>
    <property type="match status" value="1"/>
</dbReference>
<dbReference type="InterPro" id="IPR005829">
    <property type="entry name" value="Sugar_transporter_CS"/>
</dbReference>
<dbReference type="EMBL" id="CAICTM010000047">
    <property type="protein sequence ID" value="CAB9498850.1"/>
    <property type="molecule type" value="Genomic_DNA"/>
</dbReference>
<keyword evidence="3 7" id="KW-0812">Transmembrane</keyword>
<evidence type="ECO:0000256" key="2">
    <source>
        <dbReference type="ARBA" id="ARBA00022448"/>
    </source>
</evidence>
<keyword evidence="10" id="KW-1185">Reference proteome</keyword>
<feature type="transmembrane region" description="Helical" evidence="7">
    <location>
        <begin position="350"/>
        <end position="372"/>
    </location>
</feature>
<feature type="domain" description="Major facilitator superfamily (MFS) profile" evidence="8">
    <location>
        <begin position="84"/>
        <end position="558"/>
    </location>
</feature>
<dbReference type="Proteomes" id="UP001153069">
    <property type="component" value="Unassembled WGS sequence"/>
</dbReference>
<keyword evidence="4 7" id="KW-1133">Transmembrane helix</keyword>
<proteinExistence type="predicted"/>
<name>A0A9N8H4D6_9STRA</name>
<feature type="transmembrane region" description="Helical" evidence="7">
    <location>
        <begin position="84"/>
        <end position="109"/>
    </location>
</feature>
<feature type="transmembrane region" description="Helical" evidence="7">
    <location>
        <begin position="442"/>
        <end position="462"/>
    </location>
</feature>